<reference evidence="4 7" key="2">
    <citation type="submission" date="2017-01" db="EMBL/GenBank/DDBJ databases">
        <title>Phylogeographic, genomic and meropenem susceptibility analysis of Burkholderia ubonensis.</title>
        <authorList>
            <person name="Price E.P."/>
            <person name="Sarovich D.S."/>
            <person name="Webb J.R."/>
            <person name="Hall C.M."/>
            <person name="Sahl J.W."/>
            <person name="Kaestli M."/>
            <person name="Mayo M."/>
            <person name="Harrington G."/>
            <person name="Baker A.L."/>
            <person name="Sidak-Loftis L.C."/>
            <person name="Lummis M."/>
            <person name="Schupp J.M."/>
            <person name="Gillece J.D."/>
            <person name="Tuanyok A."/>
            <person name="Warner J."/>
            <person name="Busch J.D."/>
            <person name="Keim P."/>
            <person name="Currie B.J."/>
            <person name="Wagner D.M."/>
        </authorList>
    </citation>
    <scope>NUCLEOTIDE SEQUENCE [LARGE SCALE GENOMIC DNA]</scope>
    <source>
        <strain evidence="4 7">A21</strain>
    </source>
</reference>
<keyword evidence="1" id="KW-1133">Transmembrane helix</keyword>
<feature type="transmembrane region" description="Helical" evidence="1">
    <location>
        <begin position="20"/>
        <end position="38"/>
    </location>
</feature>
<evidence type="ECO:0000313" key="2">
    <source>
        <dbReference type="EMBL" id="KUZ88364.1"/>
    </source>
</evidence>
<dbReference type="AlphaFoldDB" id="A0A102PLP2"/>
<evidence type="ECO:0000256" key="1">
    <source>
        <dbReference type="SAM" id="Phobius"/>
    </source>
</evidence>
<evidence type="ECO:0000313" key="3">
    <source>
        <dbReference type="EMBL" id="KVG61051.1"/>
    </source>
</evidence>
<keyword evidence="1" id="KW-0812">Transmembrane</keyword>
<evidence type="ECO:0000313" key="7">
    <source>
        <dbReference type="Proteomes" id="UP000187194"/>
    </source>
</evidence>
<sequence length="60" mass="6124">MLQYAKSLLRDERGVSSMEYAVLAGIVVVALAAVGAILSSTSGGLPSLFTALITKVTGLI</sequence>
<evidence type="ECO:0000313" key="6">
    <source>
        <dbReference type="Proteomes" id="UP000065521"/>
    </source>
</evidence>
<keyword evidence="1" id="KW-0472">Membrane</keyword>
<proteinExistence type="predicted"/>
<reference evidence="5 6" key="1">
    <citation type="submission" date="2015-11" db="EMBL/GenBank/DDBJ databases">
        <title>Expanding the genomic diversity of Burkholderia species for the development of highly accurate diagnostics.</title>
        <authorList>
            <person name="Sahl J."/>
            <person name="Keim P."/>
            <person name="Wagner D."/>
        </authorList>
    </citation>
    <scope>NUCLEOTIDE SEQUENCE [LARGE SCALE GENOMIC DNA]</scope>
    <source>
        <strain evidence="3 5">MSMB2036</strain>
        <strain evidence="2 6">RF32-BP4</strain>
    </source>
</reference>
<dbReference type="Proteomes" id="UP000065521">
    <property type="component" value="Unassembled WGS sequence"/>
</dbReference>
<evidence type="ECO:0000313" key="5">
    <source>
        <dbReference type="Proteomes" id="UP000064029"/>
    </source>
</evidence>
<dbReference type="EMBL" id="LOXM01000198">
    <property type="protein sequence ID" value="KVG61051.1"/>
    <property type="molecule type" value="Genomic_DNA"/>
</dbReference>
<dbReference type="RefSeq" id="WP_059613819.1">
    <property type="nucleotide sequence ID" value="NZ_CABVPQ010000029.1"/>
</dbReference>
<organism evidence="2 6">
    <name type="scientific">Burkholderia ubonensis</name>
    <dbReference type="NCBI Taxonomy" id="101571"/>
    <lineage>
        <taxon>Bacteria</taxon>
        <taxon>Pseudomonadati</taxon>
        <taxon>Pseudomonadota</taxon>
        <taxon>Betaproteobacteria</taxon>
        <taxon>Burkholderiales</taxon>
        <taxon>Burkholderiaceae</taxon>
        <taxon>Burkholderia</taxon>
        <taxon>Burkholderia cepacia complex</taxon>
    </lineage>
</organism>
<dbReference type="EMBL" id="LOTN01000037">
    <property type="protein sequence ID" value="KUZ88364.1"/>
    <property type="molecule type" value="Genomic_DNA"/>
</dbReference>
<protein>
    <submittedName>
        <fullName evidence="2">Pilus assembly protein</fullName>
    </submittedName>
</protein>
<gene>
    <name evidence="4" type="ORF">BW685_00260</name>
    <name evidence="2" type="ORF">WI38_19505</name>
    <name evidence="3" type="ORF">WJ33_32015</name>
</gene>
<name>A0A102PLP2_9BURK</name>
<dbReference type="Proteomes" id="UP000064029">
    <property type="component" value="Unassembled WGS sequence"/>
</dbReference>
<accession>A0A102PLP2</accession>
<comment type="caution">
    <text evidence="2">The sequence shown here is derived from an EMBL/GenBank/DDBJ whole genome shotgun (WGS) entry which is preliminary data.</text>
</comment>
<evidence type="ECO:0000313" key="4">
    <source>
        <dbReference type="EMBL" id="OMG75136.1"/>
    </source>
</evidence>
<dbReference type="Proteomes" id="UP000187194">
    <property type="component" value="Unassembled WGS sequence"/>
</dbReference>
<dbReference type="EMBL" id="MTJZ01000001">
    <property type="protein sequence ID" value="OMG75136.1"/>
    <property type="molecule type" value="Genomic_DNA"/>
</dbReference>